<evidence type="ECO:0000313" key="2">
    <source>
        <dbReference type="Proteomes" id="UP001055303"/>
    </source>
</evidence>
<comment type="caution">
    <text evidence="1">The sequence shown here is derived from an EMBL/GenBank/DDBJ whole genome shotgun (WGS) entry which is preliminary data.</text>
</comment>
<protein>
    <submittedName>
        <fullName evidence="1">IS110 family transposase ISMex12</fullName>
    </submittedName>
</protein>
<dbReference type="EMBL" id="BPQI01000095">
    <property type="protein sequence ID" value="GJD57268.1"/>
    <property type="molecule type" value="Genomic_DNA"/>
</dbReference>
<proteinExistence type="predicted"/>
<accession>A0ABQ4RHK0</accession>
<reference evidence="1" key="1">
    <citation type="journal article" date="2021" name="Front. Microbiol.">
        <title>Comprehensive Comparative Genomics and Phenotyping of Methylobacterium Species.</title>
        <authorList>
            <person name="Alessa O."/>
            <person name="Ogura Y."/>
            <person name="Fujitani Y."/>
            <person name="Takami H."/>
            <person name="Hayashi T."/>
            <person name="Sahin N."/>
            <person name="Tani A."/>
        </authorList>
    </citation>
    <scope>NUCLEOTIDE SEQUENCE</scope>
    <source>
        <strain evidence="1">DSM 22415</strain>
    </source>
</reference>
<name>A0ABQ4RHK0_9HYPH</name>
<evidence type="ECO:0000313" key="1">
    <source>
        <dbReference type="EMBL" id="GJD57268.1"/>
    </source>
</evidence>
<dbReference type="Proteomes" id="UP001055303">
    <property type="component" value="Unassembled WGS sequence"/>
</dbReference>
<keyword evidence="2" id="KW-1185">Reference proteome</keyword>
<organism evidence="1 2">
    <name type="scientific">Methylobacterium dankookense</name>
    <dbReference type="NCBI Taxonomy" id="560405"/>
    <lineage>
        <taxon>Bacteria</taxon>
        <taxon>Pseudomonadati</taxon>
        <taxon>Pseudomonadota</taxon>
        <taxon>Alphaproteobacteria</taxon>
        <taxon>Hyphomicrobiales</taxon>
        <taxon>Methylobacteriaceae</taxon>
        <taxon>Methylobacterium</taxon>
    </lineage>
</organism>
<sequence length="74" mass="8405">MAIRQRENGFRDKFERYIARDRHDADLRRKALTAITAKMARVVHAVIKTGADYRPFVEGPVPGGRTPLSRAVRA</sequence>
<reference evidence="1" key="2">
    <citation type="submission" date="2021-08" db="EMBL/GenBank/DDBJ databases">
        <authorList>
            <person name="Tani A."/>
            <person name="Ola A."/>
            <person name="Ogura Y."/>
            <person name="Katsura K."/>
            <person name="Hayashi T."/>
        </authorList>
    </citation>
    <scope>NUCLEOTIDE SEQUENCE</scope>
    <source>
        <strain evidence="1">DSM 22415</strain>
    </source>
</reference>
<gene>
    <name evidence="1" type="ORF">IFDJLNFL_3169</name>
</gene>